<evidence type="ECO:0000313" key="3">
    <source>
        <dbReference type="Proteomes" id="UP000037551"/>
    </source>
</evidence>
<protein>
    <submittedName>
        <fullName evidence="2">Uncharacterized protein</fullName>
    </submittedName>
</protein>
<keyword evidence="3" id="KW-1185">Reference proteome</keyword>
<reference evidence="2 3" key="1">
    <citation type="submission" date="2015-06" db="EMBL/GenBank/DDBJ databases">
        <title>Draft genome sequence of an Antarctic Pseudomonas sp. strain KG01 with full potential for biotechnological applications.</title>
        <authorList>
            <person name="Pavlov M.S."/>
            <person name="Lira F."/>
            <person name="Martinez J.L."/>
            <person name="Marshall S.H."/>
        </authorList>
    </citation>
    <scope>NUCLEOTIDE SEQUENCE [LARGE SCALE GENOMIC DNA]</scope>
    <source>
        <strain evidence="2 3">KG01</strain>
    </source>
</reference>
<dbReference type="Proteomes" id="UP000037551">
    <property type="component" value="Unassembled WGS sequence"/>
</dbReference>
<accession>A0A0J8G3V1</accession>
<name>A0A0J8G3V1_9PSED</name>
<sequence>MATYELRLSKEDIENGGFKEVLMEIYINNVLDWAVYASSSKQDGVYDKTSAPDDADGDGDYDDDDKKLFLAVANAFTKMSAYDKRKKKKKPANK</sequence>
<evidence type="ECO:0000313" key="2">
    <source>
        <dbReference type="EMBL" id="KMT57220.1"/>
    </source>
</evidence>
<feature type="region of interest" description="Disordered" evidence="1">
    <location>
        <begin position="42"/>
        <end position="61"/>
    </location>
</feature>
<dbReference type="AlphaFoldDB" id="A0A0J8G3V1"/>
<gene>
    <name evidence="2" type="ORF">ACR52_01015</name>
</gene>
<dbReference type="EMBL" id="LFMW01000001">
    <property type="protein sequence ID" value="KMT57220.1"/>
    <property type="molecule type" value="Genomic_DNA"/>
</dbReference>
<dbReference type="PATRIC" id="fig|1674920.3.peg.199"/>
<proteinExistence type="predicted"/>
<dbReference type="OrthoDB" id="7018993at2"/>
<organism evidence="2 3">
    <name type="scientific">Pseudomonas fildesensis</name>
    <dbReference type="NCBI Taxonomy" id="1674920"/>
    <lineage>
        <taxon>Bacteria</taxon>
        <taxon>Pseudomonadati</taxon>
        <taxon>Pseudomonadota</taxon>
        <taxon>Gammaproteobacteria</taxon>
        <taxon>Pseudomonadales</taxon>
        <taxon>Pseudomonadaceae</taxon>
        <taxon>Pseudomonas</taxon>
    </lineage>
</organism>
<dbReference type="RefSeq" id="WP_048719486.1">
    <property type="nucleotide sequence ID" value="NZ_LFMW01000001.1"/>
</dbReference>
<comment type="caution">
    <text evidence="2">The sequence shown here is derived from an EMBL/GenBank/DDBJ whole genome shotgun (WGS) entry which is preliminary data.</text>
</comment>
<evidence type="ECO:0000256" key="1">
    <source>
        <dbReference type="SAM" id="MobiDB-lite"/>
    </source>
</evidence>